<evidence type="ECO:0000256" key="7">
    <source>
        <dbReference type="ARBA" id="ARBA00022792"/>
    </source>
</evidence>
<evidence type="ECO:0000256" key="11">
    <source>
        <dbReference type="ARBA" id="ARBA00023027"/>
    </source>
</evidence>
<evidence type="ECO:0000256" key="12">
    <source>
        <dbReference type="ARBA" id="ARBA00023075"/>
    </source>
</evidence>
<evidence type="ECO:0000256" key="6">
    <source>
        <dbReference type="ARBA" id="ARBA00022692"/>
    </source>
</evidence>
<feature type="transmembrane region" description="Helical" evidence="16">
    <location>
        <begin position="362"/>
        <end position="386"/>
    </location>
</feature>
<evidence type="ECO:0000259" key="17">
    <source>
        <dbReference type="Pfam" id="PF00361"/>
    </source>
</evidence>
<dbReference type="InterPro" id="IPR010934">
    <property type="entry name" value="NADH_DH_su5_C"/>
</dbReference>
<feature type="transmembrane region" description="Helical" evidence="16">
    <location>
        <begin position="301"/>
        <end position="319"/>
    </location>
</feature>
<comment type="function">
    <text evidence="16">Core subunit of the mitochondrial membrane respiratory chain NADH dehydrogenase (Complex I) which catalyzes electron transfer from NADH through the respiratory chain, using ubiquinone as an electron acceptor. Essential for the catalytic activity and assembly of complex I.</text>
</comment>
<dbReference type="PRINTS" id="PR01434">
    <property type="entry name" value="NADHDHGNASE5"/>
</dbReference>
<feature type="domain" description="NADH:quinone oxidoreductase/Mrp antiporter transmembrane" evidence="17">
    <location>
        <begin position="134"/>
        <end position="418"/>
    </location>
</feature>
<evidence type="ECO:0000256" key="9">
    <source>
        <dbReference type="ARBA" id="ARBA00022982"/>
    </source>
</evidence>
<comment type="subcellular location">
    <subcellularLocation>
        <location evidence="1">Mitochondrion inner membrane</location>
        <topology evidence="1">Multi-pass membrane protein</topology>
    </subcellularLocation>
</comment>
<evidence type="ECO:0000259" key="19">
    <source>
        <dbReference type="Pfam" id="PF06455"/>
    </source>
</evidence>
<evidence type="ECO:0000256" key="2">
    <source>
        <dbReference type="ARBA" id="ARBA00012944"/>
    </source>
</evidence>
<reference evidence="20" key="1">
    <citation type="journal article" date="2018" name="Proc. R. Soc. B">
        <title>Resolving the phylogenetic position of Darwin's extinct ground sloth (/Mylodon darwinii/) using mitogenomic and nuclear exon data.</title>
        <authorList>
            <person name="Delsuc F."/>
            <person name="Kuch M."/>
            <person name="Gibb G.C."/>
            <person name="Hughes J."/>
            <person name="Szpak P."/>
            <person name="Southon J."/>
            <person name="Enk J."/>
            <person name="Duggan A.T."/>
            <person name="Poinar H.N."/>
        </authorList>
    </citation>
    <scope>NUCLEOTIDE SEQUENCE</scope>
</reference>
<dbReference type="EMBL" id="MK903501">
    <property type="protein sequence ID" value="QDA81190.1"/>
    <property type="molecule type" value="Genomic_DNA"/>
</dbReference>
<feature type="domain" description="NADH-Ubiquinone oxidoreductase (complex I) chain 5 N-terminal" evidence="18">
    <location>
        <begin position="68"/>
        <end position="118"/>
    </location>
</feature>
<dbReference type="EMBL" id="MF061314">
    <property type="protein sequence ID" value="AWK29284.1"/>
    <property type="molecule type" value="Genomic_DNA"/>
</dbReference>
<keyword evidence="13 16" id="KW-0496">Mitochondrion</keyword>
<dbReference type="NCBIfam" id="TIGR01974">
    <property type="entry name" value="NDH_I_L"/>
    <property type="match status" value="1"/>
</dbReference>
<feature type="transmembrane region" description="Helical" evidence="16">
    <location>
        <begin position="272"/>
        <end position="294"/>
    </location>
</feature>
<feature type="domain" description="NADH dehydrogenase subunit 5 C-terminal" evidence="19">
    <location>
        <begin position="422"/>
        <end position="600"/>
    </location>
</feature>
<protein>
    <recommendedName>
        <fullName evidence="3 16">NADH-ubiquinone oxidoreductase chain 5</fullName>
        <ecNumber evidence="2 16">7.1.1.2</ecNumber>
    </recommendedName>
</protein>
<dbReference type="RefSeq" id="YP_009493341.1">
    <property type="nucleotide sequence ID" value="NC_037941.1"/>
</dbReference>
<organism evidence="20">
    <name type="scientific">Mylodon darwinii</name>
    <name type="common">Giant ground sloth</name>
    <dbReference type="NCBI Taxonomy" id="48784"/>
    <lineage>
        <taxon>Eukaryota</taxon>
        <taxon>Metazoa</taxon>
        <taxon>Chordata</taxon>
        <taxon>Craniata</taxon>
        <taxon>Vertebrata</taxon>
        <taxon>Euteleostomi</taxon>
        <taxon>Mammalia</taxon>
        <taxon>Eutheria</taxon>
        <taxon>Xenarthra</taxon>
        <taxon>Pilosa</taxon>
        <taxon>Folivora</taxon>
        <taxon>Mylodontidae</taxon>
        <taxon>Mylodon</taxon>
    </lineage>
</organism>
<dbReference type="InterPro" id="IPR018393">
    <property type="entry name" value="NADHpl_OxRdtase_5_subgr"/>
</dbReference>
<evidence type="ECO:0000256" key="4">
    <source>
        <dbReference type="ARBA" id="ARBA00022448"/>
    </source>
</evidence>
<gene>
    <name evidence="20" type="primary">ND5</name>
</gene>
<dbReference type="EC" id="7.1.1.2" evidence="2 16"/>
<feature type="transmembrane region" description="Helical" evidence="16">
    <location>
        <begin position="117"/>
        <end position="134"/>
    </location>
</feature>
<dbReference type="Pfam" id="PF00361">
    <property type="entry name" value="Proton_antipo_M"/>
    <property type="match status" value="1"/>
</dbReference>
<evidence type="ECO:0000313" key="21">
    <source>
        <dbReference type="EMBL" id="QDA81177.1"/>
    </source>
</evidence>
<feature type="transmembrane region" description="Helical" evidence="16">
    <location>
        <begin position="6"/>
        <end position="27"/>
    </location>
</feature>
<dbReference type="PANTHER" id="PTHR42829:SF2">
    <property type="entry name" value="NADH-UBIQUINONE OXIDOREDUCTASE CHAIN 5"/>
    <property type="match status" value="1"/>
</dbReference>
<accession>A0A343XBI1</accession>
<keyword evidence="12 16" id="KW-0830">Ubiquinone</keyword>
<evidence type="ECO:0000256" key="5">
    <source>
        <dbReference type="ARBA" id="ARBA00022660"/>
    </source>
</evidence>
<evidence type="ECO:0000256" key="3">
    <source>
        <dbReference type="ARBA" id="ARBA00021096"/>
    </source>
</evidence>
<feature type="transmembrane region" description="Helical" evidence="16">
    <location>
        <begin position="211"/>
        <end position="233"/>
    </location>
</feature>
<feature type="transmembrane region" description="Helical" evidence="16">
    <location>
        <begin position="39"/>
        <end position="58"/>
    </location>
</feature>
<dbReference type="GO" id="GO:0005743">
    <property type="term" value="C:mitochondrial inner membrane"/>
    <property type="evidence" value="ECO:0007669"/>
    <property type="project" value="UniProtKB-SubCell"/>
</dbReference>
<dbReference type="PANTHER" id="PTHR42829">
    <property type="entry name" value="NADH-UBIQUINONE OXIDOREDUCTASE CHAIN 5"/>
    <property type="match status" value="1"/>
</dbReference>
<keyword evidence="10 16" id="KW-1133">Transmembrane helix</keyword>
<evidence type="ECO:0000313" key="20">
    <source>
        <dbReference type="EMBL" id="AWK29284.1"/>
    </source>
</evidence>
<keyword evidence="7" id="KW-0999">Mitochondrion inner membrane</keyword>
<keyword evidence="9" id="KW-0249">Electron transport</keyword>
<feature type="transmembrane region" description="Helical" evidence="16">
    <location>
        <begin position="325"/>
        <end position="350"/>
    </location>
</feature>
<feature type="transmembrane region" description="Helical" evidence="16">
    <location>
        <begin position="140"/>
        <end position="160"/>
    </location>
</feature>
<evidence type="ECO:0000256" key="13">
    <source>
        <dbReference type="ARBA" id="ARBA00023128"/>
    </source>
</evidence>
<keyword evidence="5" id="KW-0679">Respiratory chain</keyword>
<reference evidence="21" key="2">
    <citation type="journal article" date="2019" name="Curr. Biol.">
        <title>Ancient Mitogenomes Reveal the Evolutionary History and Biogeography of Sloths.</title>
        <authorList>
            <person name="Delsuc F."/>
            <person name="Kuch M."/>
            <person name="Gibb G.C."/>
            <person name="Karpinski E."/>
            <person name="Hackenberger D."/>
            <person name="Szpak P."/>
            <person name="Martinez J.G."/>
            <person name="Mead J.I."/>
            <person name="McDonald H.G."/>
            <person name="MacPhee R.D.E."/>
            <person name="Billet G."/>
            <person name="Hautier L."/>
            <person name="Poinar H.N."/>
        </authorList>
    </citation>
    <scope>NUCLEOTIDE SEQUENCE</scope>
</reference>
<feature type="transmembrane region" description="Helical" evidence="16">
    <location>
        <begin position="172"/>
        <end position="191"/>
    </location>
</feature>
<sequence>MNLFSTFILVTFIILVTPAILSTSKIYHTNQYPNYVKTSIMYALLTSMIPTTMFIWSGQETIISNWHWVTIQTVKLTLSFKLDHLSLTFVPVALFVTWSIMEFSMWYMHSDPNINRFFKYLLLFLITMIILVTANNLFQLFIGWEGVGIMSFLLIGWWYGRTDANTAALQAVLYNRVGDIGFILAMAWFLFHSNSWELQQIFMLSLNDNTLPLLGLLLAAMGKSAQFGLHPWLPSAMEGPTPVSALLHSSTMVVAGIFLLVRFHPLLQNNKLILTLAMCLGAITTLFTAICALTQNDIKKIVAFSTSSQLGLMMVTIGINQPHLAFLHICTHAFFKAMLFLCSGSIIHNLNNEQDIRKMGGLFKALPFTTSSLIIGSLALTGMPFLTGFYSKDLIIESANTSHTNAWALLITLIATSLTAVYSTRIIFFALLNQPRFHTLTPINETNPSLLNPIKRLALGSVFAGFLITNNMTPMTVPQMTMPTHLKLSALAVTILGFLLAMELNQLTCNLQLKKSSHSHTFSSLLGFFPTIVHRTPPHLTLTISQNLSSALLDLIWLEKAAPKNLSQFNLLASINISNQKGLIKLYFLSFLITLLLVLLSLPYHLA</sequence>
<dbReference type="GO" id="GO:0003954">
    <property type="term" value="F:NADH dehydrogenase activity"/>
    <property type="evidence" value="ECO:0007669"/>
    <property type="project" value="TreeGrafter"/>
</dbReference>
<keyword evidence="6 16" id="KW-0812">Transmembrane</keyword>
<dbReference type="CTD" id="4540"/>
<evidence type="ECO:0000256" key="10">
    <source>
        <dbReference type="ARBA" id="ARBA00022989"/>
    </source>
</evidence>
<feature type="transmembrane region" description="Helical" evidence="16">
    <location>
        <begin position="245"/>
        <end position="266"/>
    </location>
</feature>
<dbReference type="GO" id="GO:0015990">
    <property type="term" value="P:electron transport coupled proton transport"/>
    <property type="evidence" value="ECO:0007669"/>
    <property type="project" value="TreeGrafter"/>
</dbReference>
<dbReference type="InterPro" id="IPR001750">
    <property type="entry name" value="ND/Mrp_TM"/>
</dbReference>
<geneLocation type="mitochondrion" evidence="20"/>
<dbReference type="InterPro" id="IPR003945">
    <property type="entry name" value="NU5C-like"/>
</dbReference>
<keyword evidence="14 16" id="KW-0472">Membrane</keyword>
<evidence type="ECO:0000256" key="15">
    <source>
        <dbReference type="ARBA" id="ARBA00049551"/>
    </source>
</evidence>
<keyword evidence="11 16" id="KW-0520">NAD</keyword>
<keyword evidence="8" id="KW-1278">Translocase</keyword>
<name>A0A343XBI1_MYLDA</name>
<keyword evidence="4 16" id="KW-0813">Transport</keyword>
<evidence type="ECO:0000256" key="16">
    <source>
        <dbReference type="RuleBase" id="RU003404"/>
    </source>
</evidence>
<evidence type="ECO:0000256" key="8">
    <source>
        <dbReference type="ARBA" id="ARBA00022967"/>
    </source>
</evidence>
<feature type="transmembrane region" description="Helical" evidence="16">
    <location>
        <begin position="406"/>
        <end position="432"/>
    </location>
</feature>
<dbReference type="EMBL" id="MK903500">
    <property type="protein sequence ID" value="QDA81177.1"/>
    <property type="molecule type" value="Genomic_DNA"/>
</dbReference>
<feature type="transmembrane region" description="Helical" evidence="16">
    <location>
        <begin position="586"/>
        <end position="606"/>
    </location>
</feature>
<feature type="transmembrane region" description="Helical" evidence="16">
    <location>
        <begin position="85"/>
        <end position="105"/>
    </location>
</feature>
<dbReference type="Pfam" id="PF06455">
    <property type="entry name" value="NADH5_C"/>
    <property type="match status" value="1"/>
</dbReference>
<dbReference type="InterPro" id="IPR001516">
    <property type="entry name" value="Proton_antipo_N"/>
</dbReference>
<dbReference type="GO" id="GO:0008137">
    <property type="term" value="F:NADH dehydrogenase (ubiquinone) activity"/>
    <property type="evidence" value="ECO:0007669"/>
    <property type="project" value="UniProtKB-EC"/>
</dbReference>
<evidence type="ECO:0000256" key="1">
    <source>
        <dbReference type="ARBA" id="ARBA00004448"/>
    </source>
</evidence>
<dbReference type="AlphaFoldDB" id="A0A343XBI1"/>
<proteinExistence type="inferred from homology"/>
<comment type="catalytic activity">
    <reaction evidence="15 16">
        <text>a ubiquinone + NADH + 5 H(+)(in) = a ubiquinol + NAD(+) + 4 H(+)(out)</text>
        <dbReference type="Rhea" id="RHEA:29091"/>
        <dbReference type="Rhea" id="RHEA-COMP:9565"/>
        <dbReference type="Rhea" id="RHEA-COMP:9566"/>
        <dbReference type="ChEBI" id="CHEBI:15378"/>
        <dbReference type="ChEBI" id="CHEBI:16389"/>
        <dbReference type="ChEBI" id="CHEBI:17976"/>
        <dbReference type="ChEBI" id="CHEBI:57540"/>
        <dbReference type="ChEBI" id="CHEBI:57945"/>
        <dbReference type="EC" id="7.1.1.2"/>
    </reaction>
</comment>
<comment type="similarity">
    <text evidence="16">Belongs to the complex I subunit 5 family.</text>
</comment>
<dbReference type="GO" id="GO:0042773">
    <property type="term" value="P:ATP synthesis coupled electron transport"/>
    <property type="evidence" value="ECO:0007669"/>
    <property type="project" value="InterPro"/>
</dbReference>
<dbReference type="Pfam" id="PF00662">
    <property type="entry name" value="Proton_antipo_N"/>
    <property type="match status" value="1"/>
</dbReference>
<dbReference type="GeneID" id="36953656"/>
<evidence type="ECO:0000256" key="14">
    <source>
        <dbReference type="ARBA" id="ARBA00023136"/>
    </source>
</evidence>
<evidence type="ECO:0000259" key="18">
    <source>
        <dbReference type="Pfam" id="PF00662"/>
    </source>
</evidence>